<dbReference type="RefSeq" id="WP_230338820.1">
    <property type="nucleotide sequence ID" value="NZ_CP069798.1"/>
</dbReference>
<keyword evidence="1 4" id="KW-0378">Hydrolase</keyword>
<dbReference type="AlphaFoldDB" id="A0A892ZDU0"/>
<evidence type="ECO:0000259" key="3">
    <source>
        <dbReference type="Pfam" id="PF01156"/>
    </source>
</evidence>
<proteinExistence type="predicted"/>
<dbReference type="PANTHER" id="PTHR12304">
    <property type="entry name" value="INOSINE-URIDINE PREFERRING NUCLEOSIDE HYDROLASE"/>
    <property type="match status" value="1"/>
</dbReference>
<keyword evidence="2" id="KW-0326">Glycosidase</keyword>
<dbReference type="Proteomes" id="UP000653156">
    <property type="component" value="Chromosome"/>
</dbReference>
<dbReference type="Pfam" id="PF01156">
    <property type="entry name" value="IU_nuc_hydro"/>
    <property type="match status" value="1"/>
</dbReference>
<protein>
    <submittedName>
        <fullName evidence="4">Nucleoside hydrolase</fullName>
    </submittedName>
</protein>
<dbReference type="GO" id="GO:0006152">
    <property type="term" value="P:purine nucleoside catabolic process"/>
    <property type="evidence" value="ECO:0007669"/>
    <property type="project" value="TreeGrafter"/>
</dbReference>
<dbReference type="CDD" id="cd02651">
    <property type="entry name" value="nuc_hydro_IU_UC_XIUA"/>
    <property type="match status" value="1"/>
</dbReference>
<keyword evidence="5" id="KW-1185">Reference proteome</keyword>
<dbReference type="GO" id="GO:0005829">
    <property type="term" value="C:cytosol"/>
    <property type="evidence" value="ECO:0007669"/>
    <property type="project" value="TreeGrafter"/>
</dbReference>
<name>A0A892ZDU0_9NEIS</name>
<evidence type="ECO:0000313" key="5">
    <source>
        <dbReference type="Proteomes" id="UP000653156"/>
    </source>
</evidence>
<evidence type="ECO:0000256" key="2">
    <source>
        <dbReference type="ARBA" id="ARBA00023295"/>
    </source>
</evidence>
<dbReference type="PANTHER" id="PTHR12304:SF4">
    <property type="entry name" value="URIDINE NUCLEOSIDASE"/>
    <property type="match status" value="1"/>
</dbReference>
<organism evidence="4 5">
    <name type="scientific">Paralysiella testudinis</name>
    <dbReference type="NCBI Taxonomy" id="2809020"/>
    <lineage>
        <taxon>Bacteria</taxon>
        <taxon>Pseudomonadati</taxon>
        <taxon>Pseudomonadota</taxon>
        <taxon>Betaproteobacteria</taxon>
        <taxon>Neisseriales</taxon>
        <taxon>Neisseriaceae</taxon>
        <taxon>Paralysiella</taxon>
    </lineage>
</organism>
<sequence length="328" mass="35066">MRANTAESHPNSFSKIKLIIDTDPGQDDAAAILMAHGLARRGLVDFIAITAVAGNVGLHHTSKNARIICDWADEADFPVYAGATKPLLRELVTAEEVHGKTGLDGVALHEPRTPLQPAHAVAFLIDTLRHAEPGSITLCPIGPLTNIAQALALAPDCARGIARIVLMGGAYFEAGNITPAAEFNFYVDPHAAAMVLNSGVPITALPLDVTHKACITTPRMNALRQTGTENGARLADILHSYERYDTQKFGLEGGPLHDPCAIACAVFPHLFGGKDCYVAVETQSELTMGVSVVDWWGTTGKAPNVHWVTEVDADALFDELRQSMLQLP</sequence>
<dbReference type="SUPFAM" id="SSF53590">
    <property type="entry name" value="Nucleoside hydrolase"/>
    <property type="match status" value="1"/>
</dbReference>
<dbReference type="InterPro" id="IPR036452">
    <property type="entry name" value="Ribo_hydro-like"/>
</dbReference>
<evidence type="ECO:0000313" key="4">
    <source>
        <dbReference type="EMBL" id="QRQ81525.1"/>
    </source>
</evidence>
<reference evidence="4" key="1">
    <citation type="submission" date="2021-02" db="EMBL/GenBank/DDBJ databases">
        <title>Neisseriaceae sp. 26B isolated from the cloaca of a Common Toad-headed Turtle (Mesoclemmys nasuta).</title>
        <authorList>
            <person name="Spergser J."/>
            <person name="Busse H.-J."/>
        </authorList>
    </citation>
    <scope>NUCLEOTIDE SEQUENCE</scope>
    <source>
        <strain evidence="4">26B</strain>
    </source>
</reference>
<dbReference type="Gene3D" id="3.90.245.10">
    <property type="entry name" value="Ribonucleoside hydrolase-like"/>
    <property type="match status" value="1"/>
</dbReference>
<evidence type="ECO:0000256" key="1">
    <source>
        <dbReference type="ARBA" id="ARBA00022801"/>
    </source>
</evidence>
<dbReference type="KEGG" id="ptes:JQU52_12610"/>
<accession>A0A892ZDU0</accession>
<dbReference type="EMBL" id="CP069798">
    <property type="protein sequence ID" value="QRQ81525.1"/>
    <property type="molecule type" value="Genomic_DNA"/>
</dbReference>
<gene>
    <name evidence="4" type="ORF">JQU52_12610</name>
</gene>
<dbReference type="InterPro" id="IPR001910">
    <property type="entry name" value="Inosine/uridine_hydrolase_dom"/>
</dbReference>
<dbReference type="InterPro" id="IPR023186">
    <property type="entry name" value="IUNH"/>
</dbReference>
<dbReference type="GO" id="GO:0008477">
    <property type="term" value="F:purine nucleosidase activity"/>
    <property type="evidence" value="ECO:0007669"/>
    <property type="project" value="TreeGrafter"/>
</dbReference>
<feature type="domain" description="Inosine/uridine-preferring nucleoside hydrolase" evidence="3">
    <location>
        <begin position="18"/>
        <end position="317"/>
    </location>
</feature>